<organism evidence="2 3">
    <name type="scientific">Campylobacter portucalensis</name>
    <dbReference type="NCBI Taxonomy" id="2608384"/>
    <lineage>
        <taxon>Bacteria</taxon>
        <taxon>Pseudomonadati</taxon>
        <taxon>Campylobacterota</taxon>
        <taxon>Epsilonproteobacteria</taxon>
        <taxon>Campylobacterales</taxon>
        <taxon>Campylobacteraceae</taxon>
        <taxon>Campylobacter</taxon>
    </lineage>
</organism>
<keyword evidence="3" id="KW-1185">Reference proteome</keyword>
<dbReference type="PANTHER" id="PTHR13932:SF5">
    <property type="entry name" value="RADICAL S-ADENOSYL METHIONINE DOMAIN-CONTAINING PROTEIN 1, MITOCHONDRIAL"/>
    <property type="match status" value="1"/>
</dbReference>
<dbReference type="SUPFAM" id="SSF102114">
    <property type="entry name" value="Radical SAM enzymes"/>
    <property type="match status" value="1"/>
</dbReference>
<gene>
    <name evidence="2" type="ORF">F1B92_00760</name>
</gene>
<dbReference type="Proteomes" id="UP000476338">
    <property type="component" value="Unassembled WGS sequence"/>
</dbReference>
<dbReference type="CDD" id="cd01335">
    <property type="entry name" value="Radical_SAM"/>
    <property type="match status" value="1"/>
</dbReference>
<dbReference type="GO" id="GO:0003824">
    <property type="term" value="F:catalytic activity"/>
    <property type="evidence" value="ECO:0007669"/>
    <property type="project" value="InterPro"/>
</dbReference>
<dbReference type="InterPro" id="IPR006638">
    <property type="entry name" value="Elp3/MiaA/NifB-like_rSAM"/>
</dbReference>
<dbReference type="InterPro" id="IPR023404">
    <property type="entry name" value="rSAM_horseshoe"/>
</dbReference>
<dbReference type="PANTHER" id="PTHR13932">
    <property type="entry name" value="COPROPORPHYRINIGEN III OXIDASE"/>
    <property type="match status" value="1"/>
</dbReference>
<reference evidence="2 3" key="2">
    <citation type="submission" date="2020-03" db="EMBL/GenBank/DDBJ databases">
        <title>Campylobacter portucalensis sp. nov., a new species of Campylobacter isolated from the reproductive tract of bulls.</title>
        <authorList>
            <person name="Silva M.F."/>
            <person name="Pereira G."/>
            <person name="Carneiro C."/>
            <person name="Hemphill A."/>
            <person name="Mateus L."/>
            <person name="Lopes-Da-Costa L."/>
            <person name="Silva E."/>
        </authorList>
    </citation>
    <scope>NUCLEOTIDE SEQUENCE [LARGE SCALE GENOMIC DNA]</scope>
    <source>
        <strain evidence="2 3">FMV-PI01</strain>
    </source>
</reference>
<feature type="domain" description="Radical SAM core" evidence="1">
    <location>
        <begin position="41"/>
        <end position="269"/>
    </location>
</feature>
<proteinExistence type="predicted"/>
<dbReference type="NCBIfam" id="NF006385">
    <property type="entry name" value="PRK08629.1"/>
    <property type="match status" value="1"/>
</dbReference>
<evidence type="ECO:0000259" key="1">
    <source>
        <dbReference type="PROSITE" id="PS51918"/>
    </source>
</evidence>
<dbReference type="GO" id="GO:0051539">
    <property type="term" value="F:4 iron, 4 sulfur cluster binding"/>
    <property type="evidence" value="ECO:0007669"/>
    <property type="project" value="TreeGrafter"/>
</dbReference>
<dbReference type="Gene3D" id="3.80.30.20">
    <property type="entry name" value="tm_1862 like domain"/>
    <property type="match status" value="1"/>
</dbReference>
<dbReference type="GO" id="GO:0005737">
    <property type="term" value="C:cytoplasm"/>
    <property type="evidence" value="ECO:0007669"/>
    <property type="project" value="TreeGrafter"/>
</dbReference>
<protein>
    <submittedName>
        <fullName evidence="2">Coproporphyrinogen III oxidase family protein</fullName>
    </submittedName>
</protein>
<dbReference type="PROSITE" id="PS51918">
    <property type="entry name" value="RADICAL_SAM"/>
    <property type="match status" value="1"/>
</dbReference>
<dbReference type="AlphaFoldDB" id="A0A6L5WFD1"/>
<evidence type="ECO:0000313" key="2">
    <source>
        <dbReference type="EMBL" id="MSN95738.1"/>
    </source>
</evidence>
<dbReference type="SFLD" id="SFLDS00029">
    <property type="entry name" value="Radical_SAM"/>
    <property type="match status" value="1"/>
</dbReference>
<reference evidence="2 3" key="1">
    <citation type="submission" date="2019-09" db="EMBL/GenBank/DDBJ databases">
        <authorList>
            <person name="Silva M."/>
            <person name="Pereira G."/>
            <person name="Lopes-Da-Costa L."/>
            <person name="Silva E."/>
        </authorList>
    </citation>
    <scope>NUCLEOTIDE SEQUENCE [LARGE SCALE GENOMIC DNA]</scope>
    <source>
        <strain evidence="2 3">FMV-PI01</strain>
    </source>
</reference>
<comment type="caution">
    <text evidence="2">The sequence shown here is derived from an EMBL/GenBank/DDBJ whole genome shotgun (WGS) entry which is preliminary data.</text>
</comment>
<dbReference type="GO" id="GO:0006779">
    <property type="term" value="P:porphyrin-containing compound biosynthetic process"/>
    <property type="evidence" value="ECO:0007669"/>
    <property type="project" value="TreeGrafter"/>
</dbReference>
<name>A0A6L5WFD1_9BACT</name>
<dbReference type="InterPro" id="IPR007197">
    <property type="entry name" value="rSAM"/>
</dbReference>
<dbReference type="InterPro" id="IPR034505">
    <property type="entry name" value="Coproporphyrinogen-III_oxidase"/>
</dbReference>
<dbReference type="SMART" id="SM00729">
    <property type="entry name" value="Elp3"/>
    <property type="match status" value="1"/>
</dbReference>
<dbReference type="SFLD" id="SFLDG01065">
    <property type="entry name" value="anaerobic_coproporphyrinogen-I"/>
    <property type="match status" value="1"/>
</dbReference>
<evidence type="ECO:0000313" key="3">
    <source>
        <dbReference type="Proteomes" id="UP000476338"/>
    </source>
</evidence>
<dbReference type="Pfam" id="PF04055">
    <property type="entry name" value="Radical_SAM"/>
    <property type="match status" value="1"/>
</dbReference>
<sequence>MSFLNKTINKFAIKYAHSKMQKALTNNLNIDITNQNIAKIPNPNKSYMLYTHIPFCHIFCPYCSFHKFQYNKESCKNYFKNLREELKQTKEAGYDFNSLYVGGGTTLIDEDELIKTLELAKKLFSIQDISCETDPNHIQPENLAKFRGLIDRISVGVQSFDDEILKKVARFEKFGSQKDLINKLEKAINILPVLSLDLIFNFPFQTKDNLLTDIKIAKDLNPQQITLYPLMKSNLTKDAIAKSLGISNIDNEYEFYKIIREEFKDYNSNNAWAFSKEKSNLADEYVGSNSDYVGVGSGAFSFLDGRLLINAFNLDDYEEKIKSNKSPVIATCDFKDSEKIKYIFLTKLFDGEINIKDFNLQNKVDLKKTMFLELNLLRLANAIYEENGFIRPTEFGRYICVVLMKDFYTGMDKVRAIFKNDAKIKSRKKLYVMSEEI</sequence>
<dbReference type="RefSeq" id="WP_154570009.1">
    <property type="nucleotide sequence ID" value="NZ_VWSJ01000001.1"/>
</dbReference>
<accession>A0A6L5WFD1</accession>
<dbReference type="InterPro" id="IPR058240">
    <property type="entry name" value="rSAM_sf"/>
</dbReference>
<dbReference type="EMBL" id="VWSJ01000001">
    <property type="protein sequence ID" value="MSN95738.1"/>
    <property type="molecule type" value="Genomic_DNA"/>
</dbReference>